<comment type="caution">
    <text evidence="4">The sequence shown here is derived from an EMBL/GenBank/DDBJ whole genome shotgun (WGS) entry which is preliminary data.</text>
</comment>
<dbReference type="InterPro" id="IPR020904">
    <property type="entry name" value="Sc_DH/Rdtase_CS"/>
</dbReference>
<name>A0ABP8MVQ4_9BACT</name>
<dbReference type="PROSITE" id="PS00061">
    <property type="entry name" value="ADH_SHORT"/>
    <property type="match status" value="1"/>
</dbReference>
<organism evidence="4 5">
    <name type="scientific">Novipirellula rosea</name>
    <dbReference type="NCBI Taxonomy" id="1031540"/>
    <lineage>
        <taxon>Bacteria</taxon>
        <taxon>Pseudomonadati</taxon>
        <taxon>Planctomycetota</taxon>
        <taxon>Planctomycetia</taxon>
        <taxon>Pirellulales</taxon>
        <taxon>Pirellulaceae</taxon>
        <taxon>Novipirellula</taxon>
    </lineage>
</organism>
<dbReference type="Proteomes" id="UP001500840">
    <property type="component" value="Unassembled WGS sequence"/>
</dbReference>
<evidence type="ECO:0000259" key="3">
    <source>
        <dbReference type="SMART" id="SM00822"/>
    </source>
</evidence>
<keyword evidence="1" id="KW-0560">Oxidoreductase</keyword>
<feature type="domain" description="Ketoreductase" evidence="3">
    <location>
        <begin position="6"/>
        <end position="225"/>
    </location>
</feature>
<dbReference type="RefSeq" id="WP_345323316.1">
    <property type="nucleotide sequence ID" value="NZ_BAABGA010000035.1"/>
</dbReference>
<proteinExistence type="inferred from homology"/>
<dbReference type="InterPro" id="IPR002347">
    <property type="entry name" value="SDR_fam"/>
</dbReference>
<evidence type="ECO:0000256" key="2">
    <source>
        <dbReference type="RuleBase" id="RU000363"/>
    </source>
</evidence>
<dbReference type="SUPFAM" id="SSF51735">
    <property type="entry name" value="NAD(P)-binding Rossmann-fold domains"/>
    <property type="match status" value="1"/>
</dbReference>
<reference evidence="5" key="1">
    <citation type="journal article" date="2019" name="Int. J. Syst. Evol. Microbiol.">
        <title>The Global Catalogue of Microorganisms (GCM) 10K type strain sequencing project: providing services to taxonomists for standard genome sequencing and annotation.</title>
        <authorList>
            <consortium name="The Broad Institute Genomics Platform"/>
            <consortium name="The Broad Institute Genome Sequencing Center for Infectious Disease"/>
            <person name="Wu L."/>
            <person name="Ma J."/>
        </authorList>
    </citation>
    <scope>NUCLEOTIDE SEQUENCE [LARGE SCALE GENOMIC DNA]</scope>
    <source>
        <strain evidence="5">JCM 17759</strain>
    </source>
</reference>
<comment type="similarity">
    <text evidence="2">Belongs to the short-chain dehydrogenases/reductases (SDR) family.</text>
</comment>
<dbReference type="PRINTS" id="PR00080">
    <property type="entry name" value="SDRFAMILY"/>
</dbReference>
<dbReference type="EMBL" id="BAABGA010000035">
    <property type="protein sequence ID" value="GAA4455741.1"/>
    <property type="molecule type" value="Genomic_DNA"/>
</dbReference>
<sequence>MLIQNACVLVTGGSSGLGAACVANLARQHARIVIADMKPPPDTVLREYEGRIVFSQTDVCSENELQLAIDAGQRQFGPLRAAVTCAGILHAERLLPREGVASLDAFRRVIDVNLVGTFNTLRLCGAAIAAGEADADGERGVMVTTSSVTAFEGQVGQAAYAASKGAVASLTLPLARELAQHGIRVVSIAPGVFETPMMQAAPEKVRQSLIDQSVFPKRLGQPAEFAALVSHVFENAMINGSTLRLDGGVRLAAR</sequence>
<dbReference type="PRINTS" id="PR00081">
    <property type="entry name" value="GDHRDH"/>
</dbReference>
<dbReference type="PANTHER" id="PTHR43658:SF8">
    <property type="entry name" value="17-BETA-HYDROXYSTEROID DEHYDROGENASE 14-RELATED"/>
    <property type="match status" value="1"/>
</dbReference>
<dbReference type="Pfam" id="PF00106">
    <property type="entry name" value="adh_short"/>
    <property type="match status" value="1"/>
</dbReference>
<evidence type="ECO:0000313" key="5">
    <source>
        <dbReference type="Proteomes" id="UP001500840"/>
    </source>
</evidence>
<evidence type="ECO:0000256" key="1">
    <source>
        <dbReference type="ARBA" id="ARBA00023002"/>
    </source>
</evidence>
<dbReference type="SMART" id="SM00822">
    <property type="entry name" value="PKS_KR"/>
    <property type="match status" value="1"/>
</dbReference>
<protein>
    <submittedName>
        <fullName evidence="4">3-hydroxyacyl-CoA dehydrogenase</fullName>
    </submittedName>
</protein>
<dbReference type="InterPro" id="IPR057326">
    <property type="entry name" value="KR_dom"/>
</dbReference>
<evidence type="ECO:0000313" key="4">
    <source>
        <dbReference type="EMBL" id="GAA4455741.1"/>
    </source>
</evidence>
<dbReference type="Gene3D" id="3.40.50.720">
    <property type="entry name" value="NAD(P)-binding Rossmann-like Domain"/>
    <property type="match status" value="1"/>
</dbReference>
<accession>A0ABP8MVQ4</accession>
<keyword evidence="5" id="KW-1185">Reference proteome</keyword>
<dbReference type="PANTHER" id="PTHR43658">
    <property type="entry name" value="SHORT-CHAIN DEHYDROGENASE/REDUCTASE"/>
    <property type="match status" value="1"/>
</dbReference>
<dbReference type="InterPro" id="IPR036291">
    <property type="entry name" value="NAD(P)-bd_dom_sf"/>
</dbReference>
<gene>
    <name evidence="4" type="ORF">GCM10023156_30240</name>
</gene>